<comment type="caution">
    <text evidence="3">The sequence shown here is derived from an EMBL/GenBank/DDBJ whole genome shotgun (WGS) entry which is preliminary data.</text>
</comment>
<evidence type="ECO:0000256" key="1">
    <source>
        <dbReference type="SAM" id="MobiDB-lite"/>
    </source>
</evidence>
<feature type="region of interest" description="Disordered" evidence="1">
    <location>
        <begin position="1"/>
        <end position="89"/>
    </location>
</feature>
<evidence type="ECO:0000313" key="4">
    <source>
        <dbReference type="Proteomes" id="UP000761534"/>
    </source>
</evidence>
<organism evidence="3 4">
    <name type="scientific">Trichomonascus ciferrii</name>
    <dbReference type="NCBI Taxonomy" id="44093"/>
    <lineage>
        <taxon>Eukaryota</taxon>
        <taxon>Fungi</taxon>
        <taxon>Dikarya</taxon>
        <taxon>Ascomycota</taxon>
        <taxon>Saccharomycotina</taxon>
        <taxon>Dipodascomycetes</taxon>
        <taxon>Dipodascales</taxon>
        <taxon>Trichomonascaceae</taxon>
        <taxon>Trichomonascus</taxon>
        <taxon>Trichomonascus ciferrii complex</taxon>
    </lineage>
</organism>
<dbReference type="EMBL" id="SWFS01000192">
    <property type="protein sequence ID" value="KAA8914795.1"/>
    <property type="molecule type" value="Genomic_DNA"/>
</dbReference>
<feature type="region of interest" description="Disordered" evidence="1">
    <location>
        <begin position="239"/>
        <end position="507"/>
    </location>
</feature>
<dbReference type="InterPro" id="IPR008984">
    <property type="entry name" value="SMAD_FHA_dom_sf"/>
</dbReference>
<dbReference type="PROSITE" id="PS50006">
    <property type="entry name" value="FHA_DOMAIN"/>
    <property type="match status" value="1"/>
</dbReference>
<dbReference type="SUPFAM" id="SSF49879">
    <property type="entry name" value="SMAD/FHA domain"/>
    <property type="match status" value="1"/>
</dbReference>
<feature type="compositionally biased region" description="Polar residues" evidence="1">
    <location>
        <begin position="451"/>
        <end position="464"/>
    </location>
</feature>
<feature type="compositionally biased region" description="Polar residues" evidence="1">
    <location>
        <begin position="365"/>
        <end position="385"/>
    </location>
</feature>
<dbReference type="OrthoDB" id="5348546at2759"/>
<feature type="compositionally biased region" description="Basic and acidic residues" evidence="1">
    <location>
        <begin position="301"/>
        <end position="331"/>
    </location>
</feature>
<feature type="compositionally biased region" description="Acidic residues" evidence="1">
    <location>
        <begin position="239"/>
        <end position="248"/>
    </location>
</feature>
<accession>A0A642V6S7</accession>
<dbReference type="VEuPathDB" id="FungiDB:TRICI_002829"/>
<evidence type="ECO:0000313" key="3">
    <source>
        <dbReference type="EMBL" id="KAA8914795.1"/>
    </source>
</evidence>
<proteinExistence type="predicted"/>
<feature type="compositionally biased region" description="Basic and acidic residues" evidence="1">
    <location>
        <begin position="399"/>
        <end position="410"/>
    </location>
</feature>
<dbReference type="AlphaFoldDB" id="A0A642V6S7"/>
<keyword evidence="4" id="KW-1185">Reference proteome</keyword>
<name>A0A642V6S7_9ASCO</name>
<dbReference type="Gene3D" id="2.60.200.20">
    <property type="match status" value="1"/>
</dbReference>
<evidence type="ECO:0000259" key="2">
    <source>
        <dbReference type="PROSITE" id="PS50006"/>
    </source>
</evidence>
<feature type="compositionally biased region" description="Basic and acidic residues" evidence="1">
    <location>
        <begin position="469"/>
        <end position="481"/>
    </location>
</feature>
<sequence length="624" mass="68346">MDHLPPSSPTGLLPAFRPEYSKGGDVIPDDHHNQLLSSPPGSPIQEDDNDDKLPPLRTFYPTPLPSSSIGDRSSPDPGPPPATLRPAGLSSVSQAFASADAQSRSFTVRSPLSTVAMVRLPKNGSTISIGRSSKSCQVALSKSKLISRVHLKTRFDTESNMVIVECLGWNGVTVVVPTYTAEQLEKLDLSKGYPTAEGQSDYDIVKGQTIHVEYVPGITLDIRGERALIEVVDDDVNDETEDEVFDTDASDRDRHNLCSSPVIRASDMNTAEEASKENTNPASFSEKRQSNAGVQEEVEQDEKTKEQQAEEVVKAKKVDPVTEQQMAEHEPTFVSENPVEGMPARASSAVPSVQKPVSEEKVHAPSTQNAKPTETSEKVFNQKSAVTIPLAEQPTATEQKPEESPVEKAETPVFSNHPSQEKSEGARVEQKAGGSTEKKVEEPRVEKKASDQGTKPVQQSSKPQAKQKRPLEEVHVNENRTKRARSTSAAPSEKRTARSVSLEPEDVPEQPIEDIDQINNIVANHLAFSRLASTPISIIRKSNAMLGKLSRAQLKIILQNLPCVGVIPRSGKDAAGKPLEEEYYYAPEADEDAHRKTMVQQTRGGGLRSCRKTHKQYFWKKPTK</sequence>
<protein>
    <recommendedName>
        <fullName evidence="2">FHA domain-containing protein</fullName>
    </recommendedName>
</protein>
<reference evidence="3" key="1">
    <citation type="journal article" date="2019" name="G3 (Bethesda)">
        <title>Genome Assemblies of Two Rare Opportunistic Yeast Pathogens: Diutina rugosa (syn. Candida rugosa) and Trichomonascus ciferrii (syn. Candida ciferrii).</title>
        <authorList>
            <person name="Mixao V."/>
            <person name="Saus E."/>
            <person name="Hansen A.P."/>
            <person name="Lass-Florl C."/>
            <person name="Gabaldon T."/>
        </authorList>
    </citation>
    <scope>NUCLEOTIDE SEQUENCE</scope>
    <source>
        <strain evidence="3">CBS 4856</strain>
    </source>
</reference>
<feature type="domain" description="FHA" evidence="2">
    <location>
        <begin position="127"/>
        <end position="174"/>
    </location>
</feature>
<dbReference type="CDD" id="cd22699">
    <property type="entry name" value="FHA_PLM2-like"/>
    <property type="match status" value="1"/>
</dbReference>
<dbReference type="InterPro" id="IPR000253">
    <property type="entry name" value="FHA_dom"/>
</dbReference>
<feature type="compositionally biased region" description="Basic and acidic residues" evidence="1">
    <location>
        <begin position="419"/>
        <end position="450"/>
    </location>
</feature>
<dbReference type="Proteomes" id="UP000761534">
    <property type="component" value="Unassembled WGS sequence"/>
</dbReference>
<gene>
    <name evidence="3" type="ORF">TRICI_002829</name>
</gene>